<keyword evidence="3" id="KW-0963">Cytoplasm</keyword>
<keyword evidence="5 8" id="KW-0863">Zinc-finger</keyword>
<dbReference type="PROSITE" id="PS00518">
    <property type="entry name" value="ZF_RING_1"/>
    <property type="match status" value="2"/>
</dbReference>
<feature type="non-terminal residue" evidence="13">
    <location>
        <position position="838"/>
    </location>
</feature>
<feature type="non-terminal residue" evidence="13">
    <location>
        <position position="1"/>
    </location>
</feature>
<feature type="domain" description="B box-type" evidence="11">
    <location>
        <begin position="439"/>
        <end position="480"/>
    </location>
</feature>
<dbReference type="SMART" id="SM00184">
    <property type="entry name" value="RING"/>
    <property type="match status" value="2"/>
</dbReference>
<name>A0A6G1BEZ2_CROCR</name>
<dbReference type="EMBL" id="VOAJ01000917">
    <property type="protein sequence ID" value="KAF0886267.1"/>
    <property type="molecule type" value="Genomic_DNA"/>
</dbReference>
<evidence type="ECO:0000256" key="8">
    <source>
        <dbReference type="PROSITE-ProRule" id="PRU00024"/>
    </source>
</evidence>
<dbReference type="SMART" id="SM00449">
    <property type="entry name" value="SPRY"/>
    <property type="match status" value="1"/>
</dbReference>
<evidence type="ECO:0000256" key="1">
    <source>
        <dbReference type="ARBA" id="ARBA00004496"/>
    </source>
</evidence>
<keyword evidence="4" id="KW-0479">Metal-binding</keyword>
<dbReference type="PRINTS" id="PR01407">
    <property type="entry name" value="BUTYPHLNCDUF"/>
</dbReference>
<dbReference type="Gene3D" id="3.30.160.60">
    <property type="entry name" value="Classic Zinc Finger"/>
    <property type="match status" value="2"/>
</dbReference>
<dbReference type="InterPro" id="IPR017907">
    <property type="entry name" value="Znf_RING_CS"/>
</dbReference>
<dbReference type="InterPro" id="IPR050143">
    <property type="entry name" value="TRIM/RBCC"/>
</dbReference>
<feature type="coiled-coil region" evidence="9">
    <location>
        <begin position="156"/>
        <end position="183"/>
    </location>
</feature>
<accession>A0A6G1BEZ2</accession>
<dbReference type="AlphaFoldDB" id="A0A6G1BEZ2"/>
<evidence type="ECO:0000256" key="7">
    <source>
        <dbReference type="ARBA" id="ARBA00023054"/>
    </source>
</evidence>
<feature type="domain" description="RING-type" evidence="10">
    <location>
        <begin position="34"/>
        <end position="79"/>
    </location>
</feature>
<dbReference type="InterPro" id="IPR001870">
    <property type="entry name" value="B30.2/SPRY"/>
</dbReference>
<dbReference type="InterPro" id="IPR003877">
    <property type="entry name" value="SPRY_dom"/>
</dbReference>
<reference evidence="13 14" key="1">
    <citation type="submission" date="2019-11" db="EMBL/GenBank/DDBJ databases">
        <authorList>
            <person name="Yang C."/>
            <person name="Li F."/>
        </authorList>
    </citation>
    <scope>NUCLEOTIDE SEQUENCE [LARGE SCALE GENOMIC DNA]</scope>
    <source>
        <strain evidence="13">KB4526</strain>
        <tissue evidence="13">Muscle</tissue>
    </source>
</reference>
<dbReference type="InterPro" id="IPR000315">
    <property type="entry name" value="Znf_B-box"/>
</dbReference>
<evidence type="ECO:0000256" key="2">
    <source>
        <dbReference type="ARBA" id="ARBA00008518"/>
    </source>
</evidence>
<dbReference type="SUPFAM" id="SSF49899">
    <property type="entry name" value="Concanavalin A-like lectins/glucanases"/>
    <property type="match status" value="1"/>
</dbReference>
<evidence type="ECO:0000256" key="4">
    <source>
        <dbReference type="ARBA" id="ARBA00022723"/>
    </source>
</evidence>
<dbReference type="PROSITE" id="PS50119">
    <property type="entry name" value="ZF_BBOX"/>
    <property type="match status" value="2"/>
</dbReference>
<dbReference type="Pfam" id="PF00643">
    <property type="entry name" value="zf-B_box"/>
    <property type="match status" value="2"/>
</dbReference>
<dbReference type="FunFam" id="3.30.160.60:FF:000386">
    <property type="entry name" value="Tripartite motif-containing 5 (Predicted)"/>
    <property type="match status" value="2"/>
</dbReference>
<evidence type="ECO:0000256" key="3">
    <source>
        <dbReference type="ARBA" id="ARBA00022490"/>
    </source>
</evidence>
<proteinExistence type="inferred from homology"/>
<dbReference type="CDD" id="cd16591">
    <property type="entry name" value="RING-HC_TRIM5-like_C-IV"/>
    <property type="match status" value="1"/>
</dbReference>
<evidence type="ECO:0000259" key="11">
    <source>
        <dbReference type="PROSITE" id="PS50119"/>
    </source>
</evidence>
<evidence type="ECO:0000259" key="12">
    <source>
        <dbReference type="PROSITE" id="PS50188"/>
    </source>
</evidence>
<dbReference type="FunFam" id="3.30.40.10:FF:000144">
    <property type="entry name" value="Tripartite motif-containing 5 (Predicted)"/>
    <property type="match status" value="2"/>
</dbReference>
<dbReference type="Gene3D" id="2.60.120.920">
    <property type="match status" value="1"/>
</dbReference>
<dbReference type="Pfam" id="PF00097">
    <property type="entry name" value="zf-C3HC4"/>
    <property type="match status" value="1"/>
</dbReference>
<organism evidence="13 14">
    <name type="scientific">Crocuta crocuta</name>
    <name type="common">Spotted hyena</name>
    <dbReference type="NCBI Taxonomy" id="9678"/>
    <lineage>
        <taxon>Eukaryota</taxon>
        <taxon>Metazoa</taxon>
        <taxon>Chordata</taxon>
        <taxon>Craniata</taxon>
        <taxon>Vertebrata</taxon>
        <taxon>Euteleostomi</taxon>
        <taxon>Mammalia</taxon>
        <taxon>Eutheria</taxon>
        <taxon>Laurasiatheria</taxon>
        <taxon>Carnivora</taxon>
        <taxon>Feliformia</taxon>
        <taxon>Hyaenidae</taxon>
        <taxon>Crocuta</taxon>
    </lineage>
</organism>
<evidence type="ECO:0000313" key="13">
    <source>
        <dbReference type="EMBL" id="KAF0886267.1"/>
    </source>
</evidence>
<dbReference type="SMART" id="SM00336">
    <property type="entry name" value="BBOX"/>
    <property type="match status" value="2"/>
</dbReference>
<evidence type="ECO:0000313" key="14">
    <source>
        <dbReference type="Proteomes" id="UP000475037"/>
    </source>
</evidence>
<comment type="caution">
    <text evidence="13">The sequence shown here is derived from an EMBL/GenBank/DDBJ whole genome shotgun (WGS) entry which is preliminary data.</text>
</comment>
<feature type="domain" description="B box-type" evidence="11">
    <location>
        <begin position="111"/>
        <end position="152"/>
    </location>
</feature>
<protein>
    <submittedName>
        <fullName evidence="13">TRI34 protein</fullName>
    </submittedName>
</protein>
<dbReference type="PROSITE" id="PS50188">
    <property type="entry name" value="B302_SPRY"/>
    <property type="match status" value="1"/>
</dbReference>
<feature type="domain" description="RING-type" evidence="10">
    <location>
        <begin position="363"/>
        <end position="407"/>
    </location>
</feature>
<dbReference type="SUPFAM" id="SSF57850">
    <property type="entry name" value="RING/U-box"/>
    <property type="match status" value="2"/>
</dbReference>
<dbReference type="CDD" id="cd15825">
    <property type="entry name" value="SPRY_PRY_TRIM34"/>
    <property type="match status" value="1"/>
</dbReference>
<dbReference type="InterPro" id="IPR001841">
    <property type="entry name" value="Znf_RING"/>
</dbReference>
<gene>
    <name evidence="13" type="primary">Trim34</name>
    <name evidence="13" type="ORF">FOF47_R21170</name>
</gene>
<dbReference type="Pfam" id="PF13445">
    <property type="entry name" value="zf-RING_UBOX"/>
    <property type="match status" value="1"/>
</dbReference>
<keyword evidence="6" id="KW-0862">Zinc</keyword>
<dbReference type="GO" id="GO:0005737">
    <property type="term" value="C:cytoplasm"/>
    <property type="evidence" value="ECO:0007669"/>
    <property type="project" value="UniProtKB-SubCell"/>
</dbReference>
<dbReference type="InterPro" id="IPR013083">
    <property type="entry name" value="Znf_RING/FYVE/PHD"/>
</dbReference>
<dbReference type="InterPro" id="IPR043136">
    <property type="entry name" value="B30.2/SPRY_sf"/>
</dbReference>
<dbReference type="PROSITE" id="PS50089">
    <property type="entry name" value="ZF_RING_2"/>
    <property type="match status" value="2"/>
</dbReference>
<dbReference type="Gene3D" id="3.30.40.10">
    <property type="entry name" value="Zinc/RING finger domain, C3HC4 (zinc finger)"/>
    <property type="match status" value="2"/>
</dbReference>
<evidence type="ECO:0000259" key="10">
    <source>
        <dbReference type="PROSITE" id="PS50089"/>
    </source>
</evidence>
<evidence type="ECO:0000256" key="9">
    <source>
        <dbReference type="SAM" id="Coils"/>
    </source>
</evidence>
<feature type="domain" description="B30.2/SPRY" evidence="12">
    <location>
        <begin position="633"/>
        <end position="838"/>
    </location>
</feature>
<comment type="subcellular location">
    <subcellularLocation>
        <location evidence="1">Cytoplasm</location>
    </subcellularLocation>
</comment>
<evidence type="ECO:0000256" key="5">
    <source>
        <dbReference type="ARBA" id="ARBA00022771"/>
    </source>
</evidence>
<sequence length="838" mass="96793">AGSTLEILTGQAGARSVATMTSAVLVDIREEVTCPICLELLTEPLSIDCGHSFCQACIMGNSPEWVMGQVGESSCPVCQTSYRQGDLRPNRHLANIAERLREVVLGPGMQLKTSLCAHHGEKLQLFCKEDGKLICWLCERSQEHRGHPTLLMEEVAHEYQEKFQESLRKLRQEQQEAERLKTVIIGKRTSWKNQMGPERHRIQTEFNKLRSILDKEEQRQLKKLEEEERKGLSILEEAEDELDQQSQSLRELISDLELRCQGSAMELLQQCGRFISSLLSRSEFWTLKKPEALPTKLKSMFRVPDLKRMLRVFRGEEIQGTAFVCGIIVTQAIKRIERLRTGRRQGRRTMALKTLNIQNEVSCPLCLELLTESLSLDCGHSFCQACITANTKEAEISLEGGSSCPVCGVGYSLRNLWPNKHLTNIVEKIREVKLNPRELKRELCECHGEKLLLFCKEDRKIICWLCERSQEHRGHHTFLVEEVVKECQEKLQAALERLRTEQQKAEKLEADIREERISWKYQILAEKQRIRTGFNWLRSILDSEEQRELQTLEEEEKRILDNLAEAEADLAQQNQLVKELISDLELRSEWPSVDLVRDVGTTFFVMPRSEIWTVRKPKTVSKRLKSSFRAPDLRAMLHMHRGEERQDRRVVDITLNPINLNLNLVLSEDQRQVMSVPIWPVKYYNYGIVGSQYFSSGKHYWEIDVSKKTAWILGVYCRTRFCNIKFGVRRGTNHRNIFSRYKPQFGYWVIGLQNEHGYKVFEDSSTSDPKVLTLCMTVPPHRIGVFLDYEAGIVSFFNVTNHGSLIYKFSKCCFSRTAYPYFNPLNCPGPMTLCPPSS</sequence>
<comment type="similarity">
    <text evidence="2">Belongs to the TRIM/RBCC family.</text>
</comment>
<dbReference type="InterPro" id="IPR018957">
    <property type="entry name" value="Znf_C3HC4_RING-type"/>
</dbReference>
<dbReference type="InterPro" id="IPR003879">
    <property type="entry name" value="Butyrophylin_SPRY"/>
</dbReference>
<dbReference type="SUPFAM" id="SSF57845">
    <property type="entry name" value="B-box zinc-binding domain"/>
    <property type="match status" value="2"/>
</dbReference>
<evidence type="ECO:0000256" key="6">
    <source>
        <dbReference type="ARBA" id="ARBA00022833"/>
    </source>
</evidence>
<dbReference type="Proteomes" id="UP000475037">
    <property type="component" value="Unassembled WGS sequence"/>
</dbReference>
<keyword evidence="14" id="KW-1185">Reference proteome</keyword>
<dbReference type="InterPro" id="IPR013320">
    <property type="entry name" value="ConA-like_dom_sf"/>
</dbReference>
<dbReference type="PANTHER" id="PTHR24103">
    <property type="entry name" value="E3 UBIQUITIN-PROTEIN LIGASE TRIM"/>
    <property type="match status" value="1"/>
</dbReference>
<feature type="coiled-coil region" evidence="9">
    <location>
        <begin position="484"/>
        <end position="518"/>
    </location>
</feature>
<dbReference type="InterPro" id="IPR027370">
    <property type="entry name" value="Znf-RING_euk"/>
</dbReference>
<dbReference type="GO" id="GO:0008270">
    <property type="term" value="F:zinc ion binding"/>
    <property type="evidence" value="ECO:0007669"/>
    <property type="project" value="UniProtKB-KW"/>
</dbReference>
<feature type="coiled-coil region" evidence="9">
    <location>
        <begin position="542"/>
        <end position="583"/>
    </location>
</feature>
<dbReference type="CDD" id="cd19761">
    <property type="entry name" value="Bbox2_TRIM5-like"/>
    <property type="match status" value="2"/>
</dbReference>
<keyword evidence="7 9" id="KW-0175">Coiled coil</keyword>
<dbReference type="Pfam" id="PF00622">
    <property type="entry name" value="SPRY"/>
    <property type="match status" value="1"/>
</dbReference>
<feature type="coiled-coil region" evidence="9">
    <location>
        <begin position="210"/>
        <end position="259"/>
    </location>
</feature>
<dbReference type="InterPro" id="IPR035826">
    <property type="entry name" value="TRIM34_PRY/SPRY"/>
</dbReference>